<dbReference type="InterPro" id="IPR011004">
    <property type="entry name" value="Trimer_LpxA-like_sf"/>
</dbReference>
<keyword evidence="2 5" id="KW-0808">Transferase</keyword>
<dbReference type="EMBL" id="CP013251">
    <property type="protein sequence ID" value="AMO55902.1"/>
    <property type="molecule type" value="Genomic_DNA"/>
</dbReference>
<dbReference type="AlphaFoldDB" id="A0A142BAX6"/>
<dbReference type="STRING" id="570277.EZMO1_1753"/>
<dbReference type="InterPro" id="IPR039369">
    <property type="entry name" value="LacA-like"/>
</dbReference>
<dbReference type="OrthoDB" id="9815592at2"/>
<evidence type="ECO:0000256" key="2">
    <source>
        <dbReference type="ARBA" id="ARBA00022679"/>
    </source>
</evidence>
<organism evidence="7 8">
    <name type="scientific">Endozoicomonas montiporae CL-33</name>
    <dbReference type="NCBI Taxonomy" id="570277"/>
    <lineage>
        <taxon>Bacteria</taxon>
        <taxon>Pseudomonadati</taxon>
        <taxon>Pseudomonadota</taxon>
        <taxon>Gammaproteobacteria</taxon>
        <taxon>Oceanospirillales</taxon>
        <taxon>Endozoicomonadaceae</taxon>
        <taxon>Endozoicomonas</taxon>
    </lineage>
</organism>
<dbReference type="EC" id="2.3.1.-" evidence="5"/>
<comment type="similarity">
    <text evidence="1 5">Belongs to the transferase hexapeptide repeat family.</text>
</comment>
<dbReference type="Proteomes" id="UP000071065">
    <property type="component" value="Chromosome"/>
</dbReference>
<proteinExistence type="inferred from homology"/>
<keyword evidence="4 5" id="KW-0012">Acyltransferase</keyword>
<evidence type="ECO:0000256" key="3">
    <source>
        <dbReference type="ARBA" id="ARBA00022737"/>
    </source>
</evidence>
<dbReference type="Gene3D" id="2.160.10.10">
    <property type="entry name" value="Hexapeptide repeat proteins"/>
    <property type="match status" value="1"/>
</dbReference>
<dbReference type="InterPro" id="IPR024688">
    <property type="entry name" value="Mac_dom"/>
</dbReference>
<dbReference type="PATRIC" id="fig|570277.3.peg.1886"/>
<dbReference type="GO" id="GO:0008870">
    <property type="term" value="F:galactoside O-acetyltransferase activity"/>
    <property type="evidence" value="ECO:0007669"/>
    <property type="project" value="TreeGrafter"/>
</dbReference>
<dbReference type="RefSeq" id="WP_051789613.1">
    <property type="nucleotide sequence ID" value="NZ_CP013251.1"/>
</dbReference>
<reference evidence="7 8" key="1">
    <citation type="journal article" date="2016" name="Front. Microbiol.">
        <title>Genomic Insight into the Host-Endosymbiont Relationship of Endozoicomonas montiporae CL-33(T) with its Coral Host.</title>
        <authorList>
            <person name="Ding J.-Y."/>
            <person name="Shiu J.-H."/>
            <person name="Chen W.-M."/>
            <person name="Chiang Y.-R."/>
            <person name="Tang S.-L."/>
        </authorList>
    </citation>
    <scope>NUCLEOTIDE SEQUENCE [LARGE SCALE GENOMIC DNA]</scope>
    <source>
        <strain evidence="7 8">CL-33</strain>
    </source>
</reference>
<name>A0A142BAX6_9GAMM</name>
<dbReference type="KEGG" id="emp:EZMO1_1753"/>
<accession>A0A142BAX6</accession>
<evidence type="ECO:0000256" key="5">
    <source>
        <dbReference type="RuleBase" id="RU367021"/>
    </source>
</evidence>
<evidence type="ECO:0000313" key="8">
    <source>
        <dbReference type="Proteomes" id="UP000071065"/>
    </source>
</evidence>
<dbReference type="PANTHER" id="PTHR43017:SF1">
    <property type="entry name" value="ACETYLTRANSFERASE YJL218W-RELATED"/>
    <property type="match status" value="1"/>
</dbReference>
<evidence type="ECO:0000256" key="1">
    <source>
        <dbReference type="ARBA" id="ARBA00007274"/>
    </source>
</evidence>
<protein>
    <recommendedName>
        <fullName evidence="5">Acetyltransferase</fullName>
        <ecNumber evidence="5">2.3.1.-</ecNumber>
    </recommendedName>
</protein>
<dbReference type="Pfam" id="PF12464">
    <property type="entry name" value="Mac"/>
    <property type="match status" value="1"/>
</dbReference>
<sequence length="142" mass="15893">MLFLPTLITAYTLISGMLYNPDAEGLPEDRLFAKKLCHQINTNFDNKEKNLLIQKLFSKADVTTQLNGNFCCDYGYNIEVGKNFYMNFNGVILDCSKVTIGDYVMIGPNVTICTAGHPIDANTRYTYYGGPHCQDSKPTNLS</sequence>
<dbReference type="PANTHER" id="PTHR43017">
    <property type="entry name" value="GALACTOSIDE O-ACETYLTRANSFERASE"/>
    <property type="match status" value="1"/>
</dbReference>
<evidence type="ECO:0000259" key="6">
    <source>
        <dbReference type="SMART" id="SM01266"/>
    </source>
</evidence>
<evidence type="ECO:0000313" key="7">
    <source>
        <dbReference type="EMBL" id="AMO55902.1"/>
    </source>
</evidence>
<feature type="domain" description="Maltose/galactoside acetyltransferase" evidence="6">
    <location>
        <begin position="11"/>
        <end position="61"/>
    </location>
</feature>
<dbReference type="SUPFAM" id="SSF51161">
    <property type="entry name" value="Trimeric LpxA-like enzymes"/>
    <property type="match status" value="1"/>
</dbReference>
<gene>
    <name evidence="7" type="primary">maa1</name>
    <name evidence="7" type="ORF">EZMO1_1753</name>
</gene>
<dbReference type="SMART" id="SM01266">
    <property type="entry name" value="Mac"/>
    <property type="match status" value="1"/>
</dbReference>
<evidence type="ECO:0000256" key="4">
    <source>
        <dbReference type="ARBA" id="ARBA00023315"/>
    </source>
</evidence>
<keyword evidence="3" id="KW-0677">Repeat</keyword>